<comment type="pathway">
    <text evidence="1 9">Cell wall biogenesis; peptidoglycan biosynthesis.</text>
</comment>
<evidence type="ECO:0000256" key="9">
    <source>
        <dbReference type="PROSITE-ProRule" id="PRU01373"/>
    </source>
</evidence>
<evidence type="ECO:0000313" key="12">
    <source>
        <dbReference type="EMBL" id="AJD46056.1"/>
    </source>
</evidence>
<dbReference type="FunFam" id="2.40.440.10:FF:000002">
    <property type="entry name" value="L,D-transpeptidase ErfK/SrfK"/>
    <property type="match status" value="1"/>
</dbReference>
<keyword evidence="10" id="KW-0732">Signal</keyword>
<geneLocation type="plasmid" evidence="12 13">
    <name>pRgalR602c</name>
</geneLocation>
<dbReference type="Proteomes" id="UP000031368">
    <property type="component" value="Plasmid pRgalR602c"/>
</dbReference>
<dbReference type="RefSeq" id="WP_040116127.1">
    <property type="nucleotide sequence ID" value="NZ_CP006880.1"/>
</dbReference>
<evidence type="ECO:0000256" key="10">
    <source>
        <dbReference type="SAM" id="SignalP"/>
    </source>
</evidence>
<keyword evidence="3" id="KW-0328">Glycosyltransferase</keyword>
<accession>A0A0B4XG57</accession>
<keyword evidence="6 9" id="KW-0133">Cell shape</keyword>
<dbReference type="GO" id="GO:0071972">
    <property type="term" value="F:peptidoglycan L,D-transpeptidase activity"/>
    <property type="evidence" value="ECO:0007669"/>
    <property type="project" value="TreeGrafter"/>
</dbReference>
<evidence type="ECO:0000256" key="7">
    <source>
        <dbReference type="ARBA" id="ARBA00022984"/>
    </source>
</evidence>
<dbReference type="InterPro" id="IPR050979">
    <property type="entry name" value="LD-transpeptidase"/>
</dbReference>
<proteinExistence type="inferred from homology"/>
<keyword evidence="8 9" id="KW-0961">Cell wall biogenesis/degradation</keyword>
<evidence type="ECO:0000256" key="1">
    <source>
        <dbReference type="ARBA" id="ARBA00004752"/>
    </source>
</evidence>
<keyword evidence="5" id="KW-0378">Hydrolase</keyword>
<feature type="domain" description="L,D-TPase catalytic" evidence="11">
    <location>
        <begin position="93"/>
        <end position="222"/>
    </location>
</feature>
<keyword evidence="13" id="KW-1185">Reference proteome</keyword>
<dbReference type="InterPro" id="IPR038063">
    <property type="entry name" value="Transpep_catalytic_dom"/>
</dbReference>
<name>A0A0B4XG57_9HYPH</name>
<dbReference type="GO" id="GO:0018104">
    <property type="term" value="P:peptidoglycan-protein cross-linking"/>
    <property type="evidence" value="ECO:0007669"/>
    <property type="project" value="TreeGrafter"/>
</dbReference>
<dbReference type="HOGENOM" id="CLU_042399_0_2_5"/>
<dbReference type="CDD" id="cd16913">
    <property type="entry name" value="YkuD_like"/>
    <property type="match status" value="1"/>
</dbReference>
<dbReference type="EMBL" id="CP006880">
    <property type="protein sequence ID" value="AJD46056.1"/>
    <property type="molecule type" value="Genomic_DNA"/>
</dbReference>
<evidence type="ECO:0000256" key="2">
    <source>
        <dbReference type="ARBA" id="ARBA00005992"/>
    </source>
</evidence>
<dbReference type="KEGG" id="rga:RGR602_PC02033"/>
<dbReference type="InterPro" id="IPR005490">
    <property type="entry name" value="LD_TPept_cat_dom"/>
</dbReference>
<comment type="similarity">
    <text evidence="2">Belongs to the YkuD family.</text>
</comment>
<sequence length="222" mass="24728">MSELRALTRRAMGGLLCTVLLSTAINHAAADQASPPLLDKKNDKVWIDSGYIGFLMSPPAYPSRRAQGEGSYPHAGTFVRRHIVDYQTREAPGTIIIETRKYALYYIEAGGKALRYSVGVGREGYGWRGTEVVSAKRPWPDWRPPADMRKRRRDLPAYMTGGTDNPLGARAIYLGNTLYRIHGTNEPQSVGRSSSSGCFRMTNDDIIHLYERVKIGVKVIVL</sequence>
<evidence type="ECO:0000256" key="6">
    <source>
        <dbReference type="ARBA" id="ARBA00022960"/>
    </source>
</evidence>
<dbReference type="GO" id="GO:0005576">
    <property type="term" value="C:extracellular region"/>
    <property type="evidence" value="ECO:0007669"/>
    <property type="project" value="TreeGrafter"/>
</dbReference>
<dbReference type="Pfam" id="PF03734">
    <property type="entry name" value="YkuD"/>
    <property type="match status" value="1"/>
</dbReference>
<protein>
    <submittedName>
        <fullName evidence="12">L,D-transpeptidase domain-containing protein</fullName>
    </submittedName>
</protein>
<reference evidence="12 13" key="1">
    <citation type="submission" date="2013-11" db="EMBL/GenBank/DDBJ databases">
        <title>Complete genome sequence of Rhizobium gallicum bv. gallicum R602.</title>
        <authorList>
            <person name="Bustos P."/>
            <person name="Santamaria R.I."/>
            <person name="Lozano L."/>
            <person name="Acosta J.L."/>
            <person name="Ormeno-Orrillo E."/>
            <person name="Rogel M.A."/>
            <person name="Romero D."/>
            <person name="Cevallos M.A."/>
            <person name="Martinez-Romero E."/>
            <person name="Gonzalez V."/>
        </authorList>
    </citation>
    <scope>NUCLEOTIDE SEQUENCE [LARGE SCALE GENOMIC DNA]</scope>
    <source>
        <strain evidence="12 13">R602</strain>
        <plasmid evidence="12 13">pRgalR602c</plasmid>
    </source>
</reference>
<feature type="active site" description="Nucleophile" evidence="9">
    <location>
        <position position="198"/>
    </location>
</feature>
<evidence type="ECO:0000256" key="8">
    <source>
        <dbReference type="ARBA" id="ARBA00023316"/>
    </source>
</evidence>
<dbReference type="GO" id="GO:0016757">
    <property type="term" value="F:glycosyltransferase activity"/>
    <property type="evidence" value="ECO:0007669"/>
    <property type="project" value="UniProtKB-KW"/>
</dbReference>
<dbReference type="PANTHER" id="PTHR30582">
    <property type="entry name" value="L,D-TRANSPEPTIDASE"/>
    <property type="match status" value="1"/>
</dbReference>
<evidence type="ECO:0000256" key="5">
    <source>
        <dbReference type="ARBA" id="ARBA00022801"/>
    </source>
</evidence>
<feature type="signal peptide" evidence="10">
    <location>
        <begin position="1"/>
        <end position="28"/>
    </location>
</feature>
<dbReference type="GO" id="GO:0071555">
    <property type="term" value="P:cell wall organization"/>
    <property type="evidence" value="ECO:0007669"/>
    <property type="project" value="UniProtKB-UniRule"/>
</dbReference>
<evidence type="ECO:0000313" key="13">
    <source>
        <dbReference type="Proteomes" id="UP000031368"/>
    </source>
</evidence>
<organism evidence="12 13">
    <name type="scientific">Rhizobium gallicum bv. gallicum R602sp</name>
    <dbReference type="NCBI Taxonomy" id="1041138"/>
    <lineage>
        <taxon>Bacteria</taxon>
        <taxon>Pseudomonadati</taxon>
        <taxon>Pseudomonadota</taxon>
        <taxon>Alphaproteobacteria</taxon>
        <taxon>Hyphomicrobiales</taxon>
        <taxon>Rhizobiaceae</taxon>
        <taxon>Rhizobium/Agrobacterium group</taxon>
        <taxon>Rhizobium</taxon>
    </lineage>
</organism>
<feature type="chain" id="PRO_5002098725" evidence="10">
    <location>
        <begin position="29"/>
        <end position="222"/>
    </location>
</feature>
<evidence type="ECO:0000256" key="3">
    <source>
        <dbReference type="ARBA" id="ARBA00022676"/>
    </source>
</evidence>
<keyword evidence="4" id="KW-0808">Transferase</keyword>
<dbReference type="PROSITE" id="PS52029">
    <property type="entry name" value="LD_TPASE"/>
    <property type="match status" value="1"/>
</dbReference>
<dbReference type="UniPathway" id="UPA00219"/>
<evidence type="ECO:0000259" key="11">
    <source>
        <dbReference type="PROSITE" id="PS52029"/>
    </source>
</evidence>
<keyword evidence="12" id="KW-0614">Plasmid</keyword>
<dbReference type="SUPFAM" id="SSF141523">
    <property type="entry name" value="L,D-transpeptidase catalytic domain-like"/>
    <property type="match status" value="1"/>
</dbReference>
<feature type="active site" description="Proton donor/acceptor" evidence="9">
    <location>
        <position position="182"/>
    </location>
</feature>
<evidence type="ECO:0000256" key="4">
    <source>
        <dbReference type="ARBA" id="ARBA00022679"/>
    </source>
</evidence>
<dbReference type="GO" id="GO:0008360">
    <property type="term" value="P:regulation of cell shape"/>
    <property type="evidence" value="ECO:0007669"/>
    <property type="project" value="UniProtKB-UniRule"/>
</dbReference>
<dbReference type="AlphaFoldDB" id="A0A0B4XG57"/>
<keyword evidence="7 9" id="KW-0573">Peptidoglycan synthesis</keyword>
<dbReference type="Gene3D" id="2.40.440.10">
    <property type="entry name" value="L,D-transpeptidase catalytic domain-like"/>
    <property type="match status" value="1"/>
</dbReference>
<gene>
    <name evidence="12" type="ORF">RGR602_PC02033</name>
</gene>
<dbReference type="PANTHER" id="PTHR30582:SF24">
    <property type="entry name" value="L,D-TRANSPEPTIDASE ERFK_SRFK-RELATED"/>
    <property type="match status" value="1"/>
</dbReference>